<organism evidence="1 2">
    <name type="scientific">Singulisphaera acidiphila (strain ATCC BAA-1392 / DSM 18658 / VKM B-2454 / MOB10)</name>
    <dbReference type="NCBI Taxonomy" id="886293"/>
    <lineage>
        <taxon>Bacteria</taxon>
        <taxon>Pseudomonadati</taxon>
        <taxon>Planctomycetota</taxon>
        <taxon>Planctomycetia</taxon>
        <taxon>Isosphaerales</taxon>
        <taxon>Isosphaeraceae</taxon>
        <taxon>Singulisphaera</taxon>
    </lineage>
</organism>
<proteinExistence type="predicted"/>
<protein>
    <submittedName>
        <fullName evidence="1">Uncharacterized protein</fullName>
    </submittedName>
</protein>
<evidence type="ECO:0000313" key="1">
    <source>
        <dbReference type="EMBL" id="AGA29157.1"/>
    </source>
</evidence>
<dbReference type="Proteomes" id="UP000010798">
    <property type="component" value="Chromosome"/>
</dbReference>
<keyword evidence="2" id="KW-1185">Reference proteome</keyword>
<dbReference type="AlphaFoldDB" id="L0DIS3"/>
<gene>
    <name evidence="1" type="ordered locus">Sinac_5002</name>
</gene>
<reference evidence="1 2" key="1">
    <citation type="submission" date="2012-02" db="EMBL/GenBank/DDBJ databases">
        <title>Complete sequence of chromosome of Singulisphaera acidiphila DSM 18658.</title>
        <authorList>
            <consortium name="US DOE Joint Genome Institute (JGI-PGF)"/>
            <person name="Lucas S."/>
            <person name="Copeland A."/>
            <person name="Lapidus A."/>
            <person name="Glavina del Rio T."/>
            <person name="Dalin E."/>
            <person name="Tice H."/>
            <person name="Bruce D."/>
            <person name="Goodwin L."/>
            <person name="Pitluck S."/>
            <person name="Peters L."/>
            <person name="Ovchinnikova G."/>
            <person name="Chertkov O."/>
            <person name="Kyrpides N."/>
            <person name="Mavromatis K."/>
            <person name="Ivanova N."/>
            <person name="Brettin T."/>
            <person name="Detter J.C."/>
            <person name="Han C."/>
            <person name="Larimer F."/>
            <person name="Land M."/>
            <person name="Hauser L."/>
            <person name="Markowitz V."/>
            <person name="Cheng J.-F."/>
            <person name="Hugenholtz P."/>
            <person name="Woyke T."/>
            <person name="Wu D."/>
            <person name="Tindall B."/>
            <person name="Pomrenke H."/>
            <person name="Brambilla E."/>
            <person name="Klenk H.-P."/>
            <person name="Eisen J.A."/>
        </authorList>
    </citation>
    <scope>NUCLEOTIDE SEQUENCE [LARGE SCALE GENOMIC DNA]</scope>
    <source>
        <strain evidence="2">ATCC BAA-1392 / DSM 18658 / VKM B-2454 / MOB10</strain>
    </source>
</reference>
<accession>L0DIS3</accession>
<dbReference type="HOGENOM" id="CLU_3257879_0_0_0"/>
<dbReference type="KEGG" id="saci:Sinac_5002"/>
<evidence type="ECO:0000313" key="2">
    <source>
        <dbReference type="Proteomes" id="UP000010798"/>
    </source>
</evidence>
<sequence>MGIGLTVEPPPATIEAVRFALDKGGYTEASRLVKLLEATPVS</sequence>
<name>L0DIS3_SINAD</name>
<dbReference type="EMBL" id="CP003364">
    <property type="protein sequence ID" value="AGA29157.1"/>
    <property type="molecule type" value="Genomic_DNA"/>
</dbReference>